<dbReference type="Gene3D" id="2.30.30.40">
    <property type="entry name" value="SH3 Domains"/>
    <property type="match status" value="1"/>
</dbReference>
<reference evidence="7" key="1">
    <citation type="submission" date="2023-03" db="EMBL/GenBank/DDBJ databases">
        <title>Mating type loci evolution in Malassezia.</title>
        <authorList>
            <person name="Coelho M.A."/>
        </authorList>
    </citation>
    <scope>NUCLEOTIDE SEQUENCE</scope>
    <source>
        <strain evidence="7">CBS 9431</strain>
    </source>
</reference>
<feature type="domain" description="SH3" evidence="6">
    <location>
        <begin position="179"/>
        <end position="238"/>
    </location>
</feature>
<evidence type="ECO:0000256" key="2">
    <source>
        <dbReference type="ARBA" id="ARBA00022443"/>
    </source>
</evidence>
<dbReference type="PROSITE" id="PS50002">
    <property type="entry name" value="SH3"/>
    <property type="match status" value="1"/>
</dbReference>
<dbReference type="RefSeq" id="XP_060123199.1">
    <property type="nucleotide sequence ID" value="XM_060267216.1"/>
</dbReference>
<evidence type="ECO:0000256" key="5">
    <source>
        <dbReference type="SAM" id="MobiDB-lite"/>
    </source>
</evidence>
<dbReference type="Pfam" id="PF00018">
    <property type="entry name" value="SH3_1"/>
    <property type="match status" value="1"/>
</dbReference>
<gene>
    <name evidence="7" type="ORF">MJAP1_003288</name>
</gene>
<dbReference type="InterPro" id="IPR046982">
    <property type="entry name" value="BIN3/RVS161-like"/>
</dbReference>
<organism evidence="7 8">
    <name type="scientific">Malassezia japonica</name>
    <dbReference type="NCBI Taxonomy" id="223818"/>
    <lineage>
        <taxon>Eukaryota</taxon>
        <taxon>Fungi</taxon>
        <taxon>Dikarya</taxon>
        <taxon>Basidiomycota</taxon>
        <taxon>Ustilaginomycotina</taxon>
        <taxon>Malasseziomycetes</taxon>
        <taxon>Malasseziales</taxon>
        <taxon>Malasseziaceae</taxon>
        <taxon>Malassezia</taxon>
    </lineage>
</organism>
<keyword evidence="3" id="KW-0963">Cytoplasm</keyword>
<dbReference type="EMBL" id="CP119963">
    <property type="protein sequence ID" value="WFD40302.1"/>
    <property type="molecule type" value="Genomic_DNA"/>
</dbReference>
<dbReference type="Proteomes" id="UP001217754">
    <property type="component" value="Chromosome 6"/>
</dbReference>
<evidence type="ECO:0000256" key="3">
    <source>
        <dbReference type="ARBA" id="ARBA00022490"/>
    </source>
</evidence>
<keyword evidence="8" id="KW-1185">Reference proteome</keyword>
<dbReference type="GO" id="GO:0015629">
    <property type="term" value="C:actin cytoskeleton"/>
    <property type="evidence" value="ECO:0007669"/>
    <property type="project" value="TreeGrafter"/>
</dbReference>
<feature type="compositionally biased region" description="Low complexity" evidence="5">
    <location>
        <begin position="132"/>
        <end position="141"/>
    </location>
</feature>
<dbReference type="CDD" id="cd00174">
    <property type="entry name" value="SH3"/>
    <property type="match status" value="1"/>
</dbReference>
<dbReference type="AlphaFoldDB" id="A0AAF0JAX4"/>
<dbReference type="SMART" id="SM00326">
    <property type="entry name" value="SH3"/>
    <property type="match status" value="1"/>
</dbReference>
<dbReference type="GO" id="GO:0008289">
    <property type="term" value="F:lipid binding"/>
    <property type="evidence" value="ECO:0007669"/>
    <property type="project" value="TreeGrafter"/>
</dbReference>
<dbReference type="SUPFAM" id="SSF50044">
    <property type="entry name" value="SH3-domain"/>
    <property type="match status" value="1"/>
</dbReference>
<protein>
    <recommendedName>
        <fullName evidence="6">SH3 domain-containing protein</fullName>
    </recommendedName>
</protein>
<dbReference type="GO" id="GO:0005737">
    <property type="term" value="C:cytoplasm"/>
    <property type="evidence" value="ECO:0007669"/>
    <property type="project" value="UniProtKB-SubCell"/>
</dbReference>
<name>A0AAF0JAX4_9BASI</name>
<dbReference type="PANTHER" id="PTHR47174:SF3">
    <property type="entry name" value="BRIDGING INTEGRATOR 3"/>
    <property type="match status" value="1"/>
</dbReference>
<accession>A0AAF0JAX4</accession>
<dbReference type="GO" id="GO:0097320">
    <property type="term" value="P:plasma membrane tubulation"/>
    <property type="evidence" value="ECO:0007669"/>
    <property type="project" value="TreeGrafter"/>
</dbReference>
<feature type="region of interest" description="Disordered" evidence="5">
    <location>
        <begin position="25"/>
        <end position="94"/>
    </location>
</feature>
<comment type="subcellular location">
    <subcellularLocation>
        <location evidence="1">Cytoplasm</location>
    </subcellularLocation>
</comment>
<feature type="region of interest" description="Disordered" evidence="5">
    <location>
        <begin position="120"/>
        <end position="165"/>
    </location>
</feature>
<dbReference type="InterPro" id="IPR036028">
    <property type="entry name" value="SH3-like_dom_sf"/>
</dbReference>
<dbReference type="InterPro" id="IPR001452">
    <property type="entry name" value="SH3_domain"/>
</dbReference>
<dbReference type="PRINTS" id="PR00452">
    <property type="entry name" value="SH3DOMAIN"/>
</dbReference>
<feature type="compositionally biased region" description="Low complexity" evidence="5">
    <location>
        <begin position="61"/>
        <end position="70"/>
    </location>
</feature>
<evidence type="ECO:0000256" key="1">
    <source>
        <dbReference type="ARBA" id="ARBA00004496"/>
    </source>
</evidence>
<evidence type="ECO:0000313" key="7">
    <source>
        <dbReference type="EMBL" id="WFD40302.1"/>
    </source>
</evidence>
<sequence>MFALPEHEREAFFALLDEYFTQRPHLAPPNFQASAAGAPAGRKQPPPPPRRGNSTSSSVLPPSAAAAAAHAPPPATPGPREVHKPAGLQTGKSIGFMNTNSAGAALGSIVNKSAASANQALHKQWEKHTGATTSTTSTPPTQDYYSGGGGTASPPPAQYPGAAAAPPAPARAAAVSADPPGEEAVALYKFSGTEPGDLQVEQGEHVYLLEAISDDWWRAQSLDGARTGIVPTTYVQQL</sequence>
<dbReference type="GeneID" id="85226939"/>
<proteinExistence type="predicted"/>
<dbReference type="GO" id="GO:0051666">
    <property type="term" value="P:actin cortical patch localization"/>
    <property type="evidence" value="ECO:0007669"/>
    <property type="project" value="InterPro"/>
</dbReference>
<dbReference type="GO" id="GO:0006897">
    <property type="term" value="P:endocytosis"/>
    <property type="evidence" value="ECO:0007669"/>
    <property type="project" value="InterPro"/>
</dbReference>
<evidence type="ECO:0000313" key="8">
    <source>
        <dbReference type="Proteomes" id="UP001217754"/>
    </source>
</evidence>
<keyword evidence="2 4" id="KW-0728">SH3 domain</keyword>
<evidence type="ECO:0000259" key="6">
    <source>
        <dbReference type="PROSITE" id="PS50002"/>
    </source>
</evidence>
<dbReference type="PANTHER" id="PTHR47174">
    <property type="entry name" value="BRIDGING INTEGRATOR 3"/>
    <property type="match status" value="1"/>
</dbReference>
<evidence type="ECO:0000256" key="4">
    <source>
        <dbReference type="PROSITE-ProRule" id="PRU00192"/>
    </source>
</evidence>